<sequence>MKHDLSGRPRLALTAALVVALGAAVTTVALVVGANDGDGPDDRTGGGTPVRHGVDLVSFDTCETALAEMKSRVLPRVGPYGLDQGMAPRMEDGALPAEGGRAAPAEPNVAEDSAGAPKQAEPEQSAPEHSTTNVHEKGVDEPDLVKTDGKRVISVADGVVRVVDVASRAQTARVPLEGGHATQLLISGDRALVMSGGVMAYDTPVARDVPKPAPTDTYQYASTLTLVDLTGAGKVLGTLSLDGNYLDARQIGAVARVVVRSAPRLEFTYPDYDASTAEATVANKDAVATSTIADWLPAYRLETGTGATTGQLTDCADVSHPVDYTATSMLTVLTFDLGKDLGTGDPVTIVADGDTVYGTGEHLYVADDHVVHGMGDVRGGQGGPGRTELYQFDISGAGKPVHVASGGVDGTLLNQYSLSEHDGHLRVATTTAAGEGSQSRITVLRRDGNVLGQVGLVDGLGVGERIYAVRYFGDTAYVVTFRQTDPLYTVDLSDPARPKVTGELKITGYSAYLHPAGEGRLIGVGQEADSNGRVTGAQISLFDTTKPGATRLAQYHLENSWTEAEADPHAFLYWPDKGLLVVPVNGGSVAITDGPPEQVAAGALVLKLDGNTFQQVGVLTHTSERFANMAMAPRRAMVIGDELWTVSEAGMLVSDLDSLGQLAWLAFA</sequence>
<dbReference type="InterPro" id="IPR011047">
    <property type="entry name" value="Quinoprotein_ADH-like_sf"/>
</dbReference>
<dbReference type="InterPro" id="IPR019198">
    <property type="entry name" value="Beta_propeller_containing"/>
</dbReference>
<dbReference type="Proteomes" id="UP000520767">
    <property type="component" value="Unassembled WGS sequence"/>
</dbReference>
<dbReference type="EMBL" id="JACHJQ010000013">
    <property type="protein sequence ID" value="MBB4912376.1"/>
    <property type="molecule type" value="Genomic_DNA"/>
</dbReference>
<keyword evidence="3" id="KW-1185">Reference proteome</keyword>
<dbReference type="SUPFAM" id="SSF50998">
    <property type="entry name" value="Quinoprotein alcohol dehydrogenase-like"/>
    <property type="match status" value="1"/>
</dbReference>
<evidence type="ECO:0000313" key="3">
    <source>
        <dbReference type="Proteomes" id="UP000520767"/>
    </source>
</evidence>
<feature type="compositionally biased region" description="Low complexity" evidence="1">
    <location>
        <begin position="93"/>
        <end position="107"/>
    </location>
</feature>
<reference evidence="2 3" key="1">
    <citation type="submission" date="2020-08" db="EMBL/GenBank/DDBJ databases">
        <title>Genomic Encyclopedia of Type Strains, Phase III (KMG-III): the genomes of soil and plant-associated and newly described type strains.</title>
        <authorList>
            <person name="Whitman W."/>
        </authorList>
    </citation>
    <scope>NUCLEOTIDE SEQUENCE [LARGE SCALE GENOMIC DNA]</scope>
    <source>
        <strain evidence="2 3">CECT 8960</strain>
    </source>
</reference>
<dbReference type="RefSeq" id="WP_184816371.1">
    <property type="nucleotide sequence ID" value="NZ_JACHJQ010000013.1"/>
</dbReference>
<dbReference type="AlphaFoldDB" id="A0A7W7VJB1"/>
<accession>A0A7W7VJB1</accession>
<evidence type="ECO:0000313" key="2">
    <source>
        <dbReference type="EMBL" id="MBB4912376.1"/>
    </source>
</evidence>
<dbReference type="Pfam" id="PF09826">
    <property type="entry name" value="Beta_propel"/>
    <property type="match status" value="1"/>
</dbReference>
<feature type="region of interest" description="Disordered" evidence="1">
    <location>
        <begin position="84"/>
        <end position="145"/>
    </location>
</feature>
<gene>
    <name evidence="2" type="ORF">FHR82_008647</name>
</gene>
<organism evidence="2 3">
    <name type="scientific">Actinophytocola algeriensis</name>
    <dbReference type="NCBI Taxonomy" id="1768010"/>
    <lineage>
        <taxon>Bacteria</taxon>
        <taxon>Bacillati</taxon>
        <taxon>Actinomycetota</taxon>
        <taxon>Actinomycetes</taxon>
        <taxon>Pseudonocardiales</taxon>
        <taxon>Pseudonocardiaceae</taxon>
    </lineage>
</organism>
<evidence type="ECO:0008006" key="4">
    <source>
        <dbReference type="Google" id="ProtNLM"/>
    </source>
</evidence>
<feature type="compositionally biased region" description="Basic and acidic residues" evidence="1">
    <location>
        <begin position="134"/>
        <end position="145"/>
    </location>
</feature>
<comment type="caution">
    <text evidence="2">The sequence shown here is derived from an EMBL/GenBank/DDBJ whole genome shotgun (WGS) entry which is preliminary data.</text>
</comment>
<protein>
    <recommendedName>
        <fullName evidence="4">Beta propeller domain-containing protein</fullName>
    </recommendedName>
</protein>
<name>A0A7W7VJB1_9PSEU</name>
<proteinExistence type="predicted"/>
<evidence type="ECO:0000256" key="1">
    <source>
        <dbReference type="SAM" id="MobiDB-lite"/>
    </source>
</evidence>